<evidence type="ECO:0000259" key="1">
    <source>
        <dbReference type="Pfam" id="PF24809"/>
    </source>
</evidence>
<accession>A0A1R3R7W3</accession>
<dbReference type="InterPro" id="IPR056125">
    <property type="entry name" value="DUF7708"/>
</dbReference>
<keyword evidence="3" id="KW-1185">Reference proteome</keyword>
<name>A0A1R3R7W3_ASPC5</name>
<dbReference type="Proteomes" id="UP000188318">
    <property type="component" value="Unassembled WGS sequence"/>
</dbReference>
<dbReference type="AlphaFoldDB" id="A0A1R3R7W3"/>
<feature type="non-terminal residue" evidence="2">
    <location>
        <position position="287"/>
    </location>
</feature>
<proteinExistence type="predicted"/>
<dbReference type="STRING" id="602072.A0A1R3R7W3"/>
<protein>
    <recommendedName>
        <fullName evidence="1">DUF7708 domain-containing protein</fullName>
    </recommendedName>
</protein>
<reference evidence="3" key="1">
    <citation type="journal article" date="2017" name="Genome Biol.">
        <title>Comparative genomics reveals high biological diversity and specific adaptations in the industrially and medically important fungal genus Aspergillus.</title>
        <authorList>
            <person name="de Vries R.P."/>
            <person name="Riley R."/>
            <person name="Wiebenga A."/>
            <person name="Aguilar-Osorio G."/>
            <person name="Amillis S."/>
            <person name="Uchima C.A."/>
            <person name="Anderluh G."/>
            <person name="Asadollahi M."/>
            <person name="Askin M."/>
            <person name="Barry K."/>
            <person name="Battaglia E."/>
            <person name="Bayram O."/>
            <person name="Benocci T."/>
            <person name="Braus-Stromeyer S.A."/>
            <person name="Caldana C."/>
            <person name="Canovas D."/>
            <person name="Cerqueira G.C."/>
            <person name="Chen F."/>
            <person name="Chen W."/>
            <person name="Choi C."/>
            <person name="Clum A."/>
            <person name="Dos Santos R.A."/>
            <person name="Damasio A.R."/>
            <person name="Diallinas G."/>
            <person name="Emri T."/>
            <person name="Fekete E."/>
            <person name="Flipphi M."/>
            <person name="Freyberg S."/>
            <person name="Gallo A."/>
            <person name="Gournas C."/>
            <person name="Habgood R."/>
            <person name="Hainaut M."/>
            <person name="Harispe M.L."/>
            <person name="Henrissat B."/>
            <person name="Hilden K.S."/>
            <person name="Hope R."/>
            <person name="Hossain A."/>
            <person name="Karabika E."/>
            <person name="Karaffa L."/>
            <person name="Karanyi Z."/>
            <person name="Krasevec N."/>
            <person name="Kuo A."/>
            <person name="Kusch H."/>
            <person name="LaButti K."/>
            <person name="Lagendijk E.L."/>
            <person name="Lapidus A."/>
            <person name="Levasseur A."/>
            <person name="Lindquist E."/>
            <person name="Lipzen A."/>
            <person name="Logrieco A.F."/>
            <person name="MacCabe A."/>
            <person name="Maekelae M.R."/>
            <person name="Malavazi I."/>
            <person name="Melin P."/>
            <person name="Meyer V."/>
            <person name="Mielnichuk N."/>
            <person name="Miskei M."/>
            <person name="Molnar A.P."/>
            <person name="Mule G."/>
            <person name="Ngan C.Y."/>
            <person name="Orejas M."/>
            <person name="Orosz E."/>
            <person name="Ouedraogo J.P."/>
            <person name="Overkamp K.M."/>
            <person name="Park H.-S."/>
            <person name="Perrone G."/>
            <person name="Piumi F."/>
            <person name="Punt P.J."/>
            <person name="Ram A.F."/>
            <person name="Ramon A."/>
            <person name="Rauscher S."/>
            <person name="Record E."/>
            <person name="Riano-Pachon D.M."/>
            <person name="Robert V."/>
            <person name="Roehrig J."/>
            <person name="Ruller R."/>
            <person name="Salamov A."/>
            <person name="Salih N.S."/>
            <person name="Samson R.A."/>
            <person name="Sandor E."/>
            <person name="Sanguinetti M."/>
            <person name="Schuetze T."/>
            <person name="Sepcic K."/>
            <person name="Shelest E."/>
            <person name="Sherlock G."/>
            <person name="Sophianopoulou V."/>
            <person name="Squina F.M."/>
            <person name="Sun H."/>
            <person name="Susca A."/>
            <person name="Todd R.B."/>
            <person name="Tsang A."/>
            <person name="Unkles S.E."/>
            <person name="van de Wiele N."/>
            <person name="van Rossen-Uffink D."/>
            <person name="Oliveira J.V."/>
            <person name="Vesth T.C."/>
            <person name="Visser J."/>
            <person name="Yu J.-H."/>
            <person name="Zhou M."/>
            <person name="Andersen M.R."/>
            <person name="Archer D.B."/>
            <person name="Baker S.E."/>
            <person name="Benoit I."/>
            <person name="Brakhage A.A."/>
            <person name="Braus G.H."/>
            <person name="Fischer R."/>
            <person name="Frisvad J.C."/>
            <person name="Goldman G.H."/>
            <person name="Houbraken J."/>
            <person name="Oakley B."/>
            <person name="Pocsi I."/>
            <person name="Scazzocchio C."/>
            <person name="Seiboth B."/>
            <person name="vanKuyk P.A."/>
            <person name="Wortman J."/>
            <person name="Dyer P.S."/>
            <person name="Grigoriev I.V."/>
        </authorList>
    </citation>
    <scope>NUCLEOTIDE SEQUENCE [LARGE SCALE GENOMIC DNA]</scope>
    <source>
        <strain evidence="3">ITEM 5010</strain>
    </source>
</reference>
<dbReference type="OrthoDB" id="4449313at2759"/>
<dbReference type="EMBL" id="KV907516">
    <property type="protein sequence ID" value="OOF90582.1"/>
    <property type="molecule type" value="Genomic_DNA"/>
</dbReference>
<organism evidence="2 3">
    <name type="scientific">Aspergillus carbonarius (strain ITEM 5010)</name>
    <dbReference type="NCBI Taxonomy" id="602072"/>
    <lineage>
        <taxon>Eukaryota</taxon>
        <taxon>Fungi</taxon>
        <taxon>Dikarya</taxon>
        <taxon>Ascomycota</taxon>
        <taxon>Pezizomycotina</taxon>
        <taxon>Eurotiomycetes</taxon>
        <taxon>Eurotiomycetidae</taxon>
        <taxon>Eurotiales</taxon>
        <taxon>Aspergillaceae</taxon>
        <taxon>Aspergillus</taxon>
        <taxon>Aspergillus subgen. Circumdati</taxon>
    </lineage>
</organism>
<feature type="domain" description="DUF7708" evidence="1">
    <location>
        <begin position="110"/>
        <end position="248"/>
    </location>
</feature>
<evidence type="ECO:0000313" key="3">
    <source>
        <dbReference type="Proteomes" id="UP000188318"/>
    </source>
</evidence>
<dbReference type="VEuPathDB" id="FungiDB:ASPCADRAFT_510751"/>
<evidence type="ECO:0000313" key="2">
    <source>
        <dbReference type="EMBL" id="OOF90582.1"/>
    </source>
</evidence>
<dbReference type="Pfam" id="PF24809">
    <property type="entry name" value="DUF7708"/>
    <property type="match status" value="1"/>
</dbReference>
<gene>
    <name evidence="2" type="ORF">ASPCADRAFT_510751</name>
</gene>
<sequence length="287" mass="32802">MIPTEHESSTTLDKFFDRKEYTSKDNPILQRTQKFRSSQLNFWRRVQNSLHKGDQEKVDQAVHDYNADYSLEGLERLVKEYLPTADTAKEKLDERRQQNDKIVSTKVQRFANTFSGFLSCYSQVMTIMSAVDTQFGGVAVQALSILLVVAVNKQKNEDQIEGLLANFKNAFPRLQGLRNIYPTPRMQELIAKVYTDVLSFTQMAVEYYQKSALERLWQAVAKPPEMGVKIAADGIMAELAEVKEERDYLLNQRVYNLEQRVAALTIMAEDGQKRTTAIEGKVSTIGK</sequence>